<keyword evidence="2" id="KW-1185">Reference proteome</keyword>
<organism evidence="1 2">
    <name type="scientific">Reyranella aquatilis</name>
    <dbReference type="NCBI Taxonomy" id="2035356"/>
    <lineage>
        <taxon>Bacteria</taxon>
        <taxon>Pseudomonadati</taxon>
        <taxon>Pseudomonadota</taxon>
        <taxon>Alphaproteobacteria</taxon>
        <taxon>Hyphomicrobiales</taxon>
        <taxon>Reyranellaceae</taxon>
        <taxon>Reyranella</taxon>
    </lineage>
</organism>
<dbReference type="InterPro" id="IPR027417">
    <property type="entry name" value="P-loop_NTPase"/>
</dbReference>
<reference evidence="1 2" key="1">
    <citation type="submission" date="2021-11" db="EMBL/GenBank/DDBJ databases">
        <authorList>
            <person name="Lee D.-H."/>
            <person name="Kim S.-B."/>
        </authorList>
    </citation>
    <scope>NUCLEOTIDE SEQUENCE [LARGE SCALE GENOMIC DNA]</scope>
    <source>
        <strain evidence="1 2">KCTC 52223</strain>
    </source>
</reference>
<evidence type="ECO:0000313" key="2">
    <source>
        <dbReference type="Proteomes" id="UP001198862"/>
    </source>
</evidence>
<dbReference type="RefSeq" id="WP_230552580.1">
    <property type="nucleotide sequence ID" value="NZ_JAJISD010000009.1"/>
</dbReference>
<name>A0ABS8KZ05_9HYPH</name>
<dbReference type="InterPro" id="IPR017026">
    <property type="entry name" value="ImuA"/>
</dbReference>
<dbReference type="PIRSF" id="PIRSF034285">
    <property type="entry name" value="UCP034285"/>
    <property type="match status" value="1"/>
</dbReference>
<dbReference type="EMBL" id="JAJISD010000009">
    <property type="protein sequence ID" value="MCC8431324.1"/>
    <property type="molecule type" value="Genomic_DNA"/>
</dbReference>
<comment type="caution">
    <text evidence="1">The sequence shown here is derived from an EMBL/GenBank/DDBJ whole genome shotgun (WGS) entry which is preliminary data.</text>
</comment>
<gene>
    <name evidence="1" type="ORF">LJ725_20305</name>
</gene>
<dbReference type="Proteomes" id="UP001198862">
    <property type="component" value="Unassembled WGS sequence"/>
</dbReference>
<accession>A0ABS8KZ05</accession>
<sequence length="281" mass="29657">MPVISPNVFASPVSRAVAANDAAASVPATLREKVRRLERANSVQRSGRAASVKLGIPAIDSLLPEGGLLTGALHEIEAGPGPSGRVAPHDGAALGFAAHLLGRFGPGTILWCRRAAGPSDAMPYAPALSSWFEPARLLMVTARRDEDLFWAMEEGLRCPGIAAVLGETRASDPTAGRRLSLAAEKNGVPALLLRAQPGAPQSVCATRWRIVSAPSASTPGLTDVGAARWRVELRRNRFGTPSADEIPSWLLEWNDETHCLAVVPQALHGPAGARFEERLVG</sequence>
<protein>
    <submittedName>
        <fullName evidence="1">Damage-inducible mutagenesis protein</fullName>
    </submittedName>
</protein>
<evidence type="ECO:0000313" key="1">
    <source>
        <dbReference type="EMBL" id="MCC8431324.1"/>
    </source>
</evidence>
<dbReference type="SUPFAM" id="SSF52540">
    <property type="entry name" value="P-loop containing nucleoside triphosphate hydrolases"/>
    <property type="match status" value="1"/>
</dbReference>
<proteinExistence type="predicted"/>
<dbReference type="Gene3D" id="3.40.50.300">
    <property type="entry name" value="P-loop containing nucleotide triphosphate hydrolases"/>
    <property type="match status" value="1"/>
</dbReference>